<sequence length="379" mass="41674">MVGAVSERRVALVAGVSGIAGSALATRLADEGWDVWGLSRGRTSVPAGVRAVQADLEDRAQLLDVLAGIGPTHVFHTAWKRHATEAENIAVNGAMVRNLLAAAASAGTVRHAALLTGLKHYIGAPDDQGRIETPDTPFTEDMPRRPVQQFYYAQEDELFAAADRYGFTWSVHRAHTIVGHAVGNAMNMGLTLAVQAAVCREEGRPFIFPGSQVRWEGLGDMTDAGLLAEHMLWATTNPQAANEAYNVVNGDVFRWRTMWPKIAAMLGAEPIGYEDRPRPLREQMLDAAPAWRRIAERHQLVEPDVDRVASWWHTDGDLGRGMEMLADMSKSRLAGFTGYVRTEDSFRRLFQQYRVGRVIPPLGDDVAVDRAQMPKELSA</sequence>
<dbReference type="AlphaFoldDB" id="A0A552WR58"/>
<dbReference type="Proteomes" id="UP000318693">
    <property type="component" value="Unassembled WGS sequence"/>
</dbReference>
<dbReference type="CDD" id="cd08948">
    <property type="entry name" value="5beta-POR_like_SDR_a"/>
    <property type="match status" value="1"/>
</dbReference>
<dbReference type="InterPro" id="IPR001509">
    <property type="entry name" value="Epimerase_deHydtase"/>
</dbReference>
<dbReference type="Pfam" id="PF01370">
    <property type="entry name" value="Epimerase"/>
    <property type="match status" value="1"/>
</dbReference>
<dbReference type="PANTHER" id="PTHR32487">
    <property type="entry name" value="3-OXO-DELTA(4,5)-STEROID 5-BETA-REDUCTASE"/>
    <property type="match status" value="1"/>
</dbReference>
<protein>
    <submittedName>
        <fullName evidence="2">SDR family oxidoreductase</fullName>
    </submittedName>
</protein>
<organism evidence="2 3">
    <name type="scientific">Georgenia yuyongxinii</name>
    <dbReference type="NCBI Taxonomy" id="2589797"/>
    <lineage>
        <taxon>Bacteria</taxon>
        <taxon>Bacillati</taxon>
        <taxon>Actinomycetota</taxon>
        <taxon>Actinomycetes</taxon>
        <taxon>Micrococcales</taxon>
        <taxon>Bogoriellaceae</taxon>
        <taxon>Georgenia</taxon>
    </lineage>
</organism>
<dbReference type="PANTHER" id="PTHR32487:SF0">
    <property type="entry name" value="3-OXO-DELTA(4,5)-STEROID 5-BETA-REDUCTASE"/>
    <property type="match status" value="1"/>
</dbReference>
<dbReference type="Gene3D" id="3.40.50.720">
    <property type="entry name" value="NAD(P)-binding Rossmann-like Domain"/>
    <property type="match status" value="1"/>
</dbReference>
<dbReference type="SUPFAM" id="SSF51735">
    <property type="entry name" value="NAD(P)-binding Rossmann-fold domains"/>
    <property type="match status" value="1"/>
</dbReference>
<dbReference type="EMBL" id="VJXR01000026">
    <property type="protein sequence ID" value="TRW45270.1"/>
    <property type="molecule type" value="Genomic_DNA"/>
</dbReference>
<evidence type="ECO:0000259" key="1">
    <source>
        <dbReference type="Pfam" id="PF01370"/>
    </source>
</evidence>
<proteinExistence type="predicted"/>
<reference evidence="2 3" key="1">
    <citation type="submission" date="2019-07" db="EMBL/GenBank/DDBJ databases">
        <title>Georgenia wutianyii sp. nov. and Georgenia *** sp. nov. isolated from plateau pika (Ochotona curzoniae) in the Qinghai-Tibet plateau of China.</title>
        <authorList>
            <person name="Tian Z."/>
        </authorList>
    </citation>
    <scope>NUCLEOTIDE SEQUENCE [LARGE SCALE GENOMIC DNA]</scope>
    <source>
        <strain evidence="2 3">Z446</strain>
    </source>
</reference>
<gene>
    <name evidence="2" type="ORF">FJ693_10330</name>
</gene>
<feature type="domain" description="NAD-dependent epimerase/dehydratase" evidence="1">
    <location>
        <begin position="11"/>
        <end position="247"/>
    </location>
</feature>
<comment type="caution">
    <text evidence="2">The sequence shown here is derived from an EMBL/GenBank/DDBJ whole genome shotgun (WGS) entry which is preliminary data.</text>
</comment>
<name>A0A552WR58_9MICO</name>
<keyword evidence="3" id="KW-1185">Reference proteome</keyword>
<dbReference type="InterPro" id="IPR036291">
    <property type="entry name" value="NAD(P)-bd_dom_sf"/>
</dbReference>
<evidence type="ECO:0000313" key="2">
    <source>
        <dbReference type="EMBL" id="TRW45270.1"/>
    </source>
</evidence>
<evidence type="ECO:0000313" key="3">
    <source>
        <dbReference type="Proteomes" id="UP000318693"/>
    </source>
</evidence>
<accession>A0A552WR58</accession>
<dbReference type="InterPro" id="IPR055222">
    <property type="entry name" value="PRISE-like_Rossmann-fold"/>
</dbReference>